<evidence type="ECO:0000313" key="1">
    <source>
        <dbReference type="EMBL" id="NIJ10642.1"/>
    </source>
</evidence>
<comment type="caution">
    <text evidence="1">The sequence shown here is derived from an EMBL/GenBank/DDBJ whole genome shotgun (WGS) entry which is preliminary data.</text>
</comment>
<dbReference type="AlphaFoldDB" id="A0A7X5UMV4"/>
<dbReference type="InterPro" id="IPR036410">
    <property type="entry name" value="HSP_DnaJ_Cys-rich_dom_sf"/>
</dbReference>
<organism evidence="1 2">
    <name type="scientific">Saccharomonospora amisosensis</name>
    <dbReference type="NCBI Taxonomy" id="1128677"/>
    <lineage>
        <taxon>Bacteria</taxon>
        <taxon>Bacillati</taxon>
        <taxon>Actinomycetota</taxon>
        <taxon>Actinomycetes</taxon>
        <taxon>Pseudonocardiales</taxon>
        <taxon>Pseudonocardiaceae</taxon>
        <taxon>Saccharomonospora</taxon>
    </lineage>
</organism>
<protein>
    <submittedName>
        <fullName evidence="1">DnaJ-class molecular chaperone</fullName>
    </submittedName>
</protein>
<keyword evidence="2" id="KW-1185">Reference proteome</keyword>
<dbReference type="RefSeq" id="WP_167166900.1">
    <property type="nucleotide sequence ID" value="NZ_JAAOYM010000001.1"/>
</dbReference>
<sequence>MTAPSSCAPCGGSGFLEVTVDDGTIRVPCAACEATGIDGDELWSDW</sequence>
<proteinExistence type="predicted"/>
<dbReference type="Proteomes" id="UP000545493">
    <property type="component" value="Unassembled WGS sequence"/>
</dbReference>
<accession>A0A7X5UMV4</accession>
<name>A0A7X5UMV4_9PSEU</name>
<dbReference type="SUPFAM" id="SSF57938">
    <property type="entry name" value="DnaJ/Hsp40 cysteine-rich domain"/>
    <property type="match status" value="1"/>
</dbReference>
<reference evidence="1 2" key="1">
    <citation type="submission" date="2020-03" db="EMBL/GenBank/DDBJ databases">
        <title>Sequencing the genomes of 1000 actinobacteria strains.</title>
        <authorList>
            <person name="Klenk H.-P."/>
        </authorList>
    </citation>
    <scope>NUCLEOTIDE SEQUENCE [LARGE SCALE GENOMIC DNA]</scope>
    <source>
        <strain evidence="1 2">DSM 45685</strain>
    </source>
</reference>
<dbReference type="EMBL" id="JAAOYM010000001">
    <property type="protein sequence ID" value="NIJ10642.1"/>
    <property type="molecule type" value="Genomic_DNA"/>
</dbReference>
<evidence type="ECO:0000313" key="2">
    <source>
        <dbReference type="Proteomes" id="UP000545493"/>
    </source>
</evidence>
<gene>
    <name evidence="1" type="ORF">FHU38_000986</name>
</gene>